<dbReference type="HOGENOM" id="CLU_172814_0_0_1"/>
<dbReference type="EnsemblPlants" id="OB05G27440.1">
    <property type="protein sequence ID" value="OB05G27440.1"/>
    <property type="gene ID" value="OB05G27440"/>
</dbReference>
<accession>J3M820</accession>
<proteinExistence type="predicted"/>
<reference evidence="1" key="1">
    <citation type="journal article" date="2013" name="Nat. Commun.">
        <title>Whole-genome sequencing of Oryza brachyantha reveals mechanisms underlying Oryza genome evolution.</title>
        <authorList>
            <person name="Chen J."/>
            <person name="Huang Q."/>
            <person name="Gao D."/>
            <person name="Wang J."/>
            <person name="Lang Y."/>
            <person name="Liu T."/>
            <person name="Li B."/>
            <person name="Bai Z."/>
            <person name="Luis Goicoechea J."/>
            <person name="Liang C."/>
            <person name="Chen C."/>
            <person name="Zhang W."/>
            <person name="Sun S."/>
            <person name="Liao Y."/>
            <person name="Zhang X."/>
            <person name="Yang L."/>
            <person name="Song C."/>
            <person name="Wang M."/>
            <person name="Shi J."/>
            <person name="Liu G."/>
            <person name="Liu J."/>
            <person name="Zhou H."/>
            <person name="Zhou W."/>
            <person name="Yu Q."/>
            <person name="An N."/>
            <person name="Chen Y."/>
            <person name="Cai Q."/>
            <person name="Wang B."/>
            <person name="Liu B."/>
            <person name="Min J."/>
            <person name="Huang Y."/>
            <person name="Wu H."/>
            <person name="Li Z."/>
            <person name="Zhang Y."/>
            <person name="Yin Y."/>
            <person name="Song W."/>
            <person name="Jiang J."/>
            <person name="Jackson S.A."/>
            <person name="Wing R.A."/>
            <person name="Wang J."/>
            <person name="Chen M."/>
        </authorList>
    </citation>
    <scope>NUCLEOTIDE SEQUENCE [LARGE SCALE GENOMIC DNA]</scope>
    <source>
        <strain evidence="1">cv. IRGC 101232</strain>
    </source>
</reference>
<keyword evidence="2" id="KW-1185">Reference proteome</keyword>
<dbReference type="Gramene" id="OB05G27440.1">
    <property type="protein sequence ID" value="OB05G27440.1"/>
    <property type="gene ID" value="OB05G27440"/>
</dbReference>
<dbReference type="Proteomes" id="UP000006038">
    <property type="component" value="Chromosome 5"/>
</dbReference>
<evidence type="ECO:0008006" key="3">
    <source>
        <dbReference type="Google" id="ProtNLM"/>
    </source>
</evidence>
<sequence length="111" mass="12696">MSPNQPCLFDEIELCSEYVIYMCNSGYTLQFCVGFGYILDFQQIGHGKFSVVFKVLKITEGCLYCVKTDGCLYCIKWSIRQLHNNRNSLYFAAQIAGNSLFFAYSMCLFVA</sequence>
<dbReference type="Gene3D" id="3.30.200.20">
    <property type="entry name" value="Phosphorylase Kinase, domain 1"/>
    <property type="match status" value="1"/>
</dbReference>
<evidence type="ECO:0000313" key="2">
    <source>
        <dbReference type="Proteomes" id="UP000006038"/>
    </source>
</evidence>
<organism evidence="1">
    <name type="scientific">Oryza brachyantha</name>
    <name type="common">malo sina</name>
    <dbReference type="NCBI Taxonomy" id="4533"/>
    <lineage>
        <taxon>Eukaryota</taxon>
        <taxon>Viridiplantae</taxon>
        <taxon>Streptophyta</taxon>
        <taxon>Embryophyta</taxon>
        <taxon>Tracheophyta</taxon>
        <taxon>Spermatophyta</taxon>
        <taxon>Magnoliopsida</taxon>
        <taxon>Liliopsida</taxon>
        <taxon>Poales</taxon>
        <taxon>Poaceae</taxon>
        <taxon>BOP clade</taxon>
        <taxon>Oryzoideae</taxon>
        <taxon>Oryzeae</taxon>
        <taxon>Oryzinae</taxon>
        <taxon>Oryza</taxon>
    </lineage>
</organism>
<dbReference type="AlphaFoldDB" id="J3M820"/>
<protein>
    <recommendedName>
        <fullName evidence="3">Protein kinase domain-containing protein</fullName>
    </recommendedName>
</protein>
<name>J3M820_ORYBR</name>
<evidence type="ECO:0000313" key="1">
    <source>
        <dbReference type="EnsemblPlants" id="OB05G27440.1"/>
    </source>
</evidence>
<reference evidence="1" key="2">
    <citation type="submission" date="2013-04" db="UniProtKB">
        <authorList>
            <consortium name="EnsemblPlants"/>
        </authorList>
    </citation>
    <scope>IDENTIFICATION</scope>
</reference>